<comment type="caution">
    <text evidence="7">The sequence shown here is derived from an EMBL/GenBank/DDBJ whole genome shotgun (WGS) entry which is preliminary data.</text>
</comment>
<dbReference type="CDD" id="cd00609">
    <property type="entry name" value="AAT_like"/>
    <property type="match status" value="1"/>
</dbReference>
<reference evidence="8" key="1">
    <citation type="journal article" date="2016" name="Proc. Natl. Acad. Sci. U.S.A.">
        <title>Comparative genomics of biotechnologically important yeasts.</title>
        <authorList>
            <person name="Riley R."/>
            <person name="Haridas S."/>
            <person name="Wolfe K.H."/>
            <person name="Lopes M.R."/>
            <person name="Hittinger C.T."/>
            <person name="Goeker M."/>
            <person name="Salamov A.A."/>
            <person name="Wisecaver J.H."/>
            <person name="Long T.M."/>
            <person name="Calvey C.H."/>
            <person name="Aerts A.L."/>
            <person name="Barry K.W."/>
            <person name="Choi C."/>
            <person name="Clum A."/>
            <person name="Coughlan A.Y."/>
            <person name="Deshpande S."/>
            <person name="Douglass A.P."/>
            <person name="Hanson S.J."/>
            <person name="Klenk H.-P."/>
            <person name="LaButti K.M."/>
            <person name="Lapidus A."/>
            <person name="Lindquist E.A."/>
            <person name="Lipzen A.M."/>
            <person name="Meier-Kolthoff J.P."/>
            <person name="Ohm R.A."/>
            <person name="Otillar R.P."/>
            <person name="Pangilinan J.L."/>
            <person name="Peng Y."/>
            <person name="Rokas A."/>
            <person name="Rosa C.A."/>
            <person name="Scheuner C."/>
            <person name="Sibirny A.A."/>
            <person name="Slot J.C."/>
            <person name="Stielow J.B."/>
            <person name="Sun H."/>
            <person name="Kurtzman C.P."/>
            <person name="Blackwell M."/>
            <person name="Grigoriev I.V."/>
            <person name="Jeffries T.W."/>
        </authorList>
    </citation>
    <scope>NUCLEOTIDE SEQUENCE [LARGE SCALE GENOMIC DNA]</scope>
    <source>
        <strain evidence="8">NRRL Y-1626</strain>
    </source>
</reference>
<comment type="cofactor">
    <cofactor evidence="1">
        <name>pyridoxal 5'-phosphate</name>
        <dbReference type="ChEBI" id="CHEBI:597326"/>
    </cofactor>
</comment>
<dbReference type="EMBL" id="LXPE01000006">
    <property type="protein sequence ID" value="OBA27843.1"/>
    <property type="molecule type" value="Genomic_DNA"/>
</dbReference>
<keyword evidence="8" id="KW-1185">Reference proteome</keyword>
<dbReference type="GO" id="GO:0047536">
    <property type="term" value="F:2-aminoadipate transaminase activity"/>
    <property type="evidence" value="ECO:0007669"/>
    <property type="project" value="TreeGrafter"/>
</dbReference>
<dbReference type="InterPro" id="IPR004839">
    <property type="entry name" value="Aminotransferase_I/II_large"/>
</dbReference>
<dbReference type="GO" id="GO:0009074">
    <property type="term" value="P:aromatic amino acid family catabolic process"/>
    <property type="evidence" value="ECO:0007669"/>
    <property type="project" value="TreeGrafter"/>
</dbReference>
<dbReference type="SUPFAM" id="SSF53383">
    <property type="entry name" value="PLP-dependent transferases"/>
    <property type="match status" value="1"/>
</dbReference>
<dbReference type="Gene3D" id="3.40.640.10">
    <property type="entry name" value="Type I PLP-dependent aspartate aminotransferase-like (Major domain)"/>
    <property type="match status" value="1"/>
</dbReference>
<sequence length="500" mass="57966">MTIDQIKESLCFKHLYSQECLSRGSSPIKTTMKYFLDPEFHFLGAGMPPLELFGFQNFQFQTFDMGSYKLNEIPEATINNNIRLMTGDISRDEQDYDIEIAQALQYGNSRGHPALLKFLKEHIDSMFQVSRVYSDWDILINNGSTFGLESCLRVFCNRGDTILLEDLCYSSTVEAIEAQGINHVPIKMDSNGIVVEDLAHKLSNWDTLYSNIPKPKLMYVIPNGHNPKGTTLKDTRKVEIYRLLQKYDIVLLEDDPYFWLQMPDYVKYEDPELEVFENKKQFFAKLSKSFLSIDTDGRVLRFESFSKYFGPGVRLGYVVGSKKILDNLWNYHEVSLQASSGISQLMINGCLNRWGQDGFVNWFMRLRTTYTQKRNFCLNTLYKSIDTFNINEFITVEKAPQAGMFFMIYLNITKHRDYSTNLIKYGKNGISDYYENLFFEKFVEAKLLLAKGSWFKVKDPNYDVCSLDSCMLRGTYAAVTPEKMTKGLEIMCTIIKEEFK</sequence>
<evidence type="ECO:0000313" key="8">
    <source>
        <dbReference type="Proteomes" id="UP000092321"/>
    </source>
</evidence>
<accession>A0A1B7TGH0</accession>
<dbReference type="Pfam" id="PF00155">
    <property type="entry name" value="Aminotran_1_2"/>
    <property type="match status" value="1"/>
</dbReference>
<dbReference type="GO" id="GO:0030170">
    <property type="term" value="F:pyridoxal phosphate binding"/>
    <property type="evidence" value="ECO:0007669"/>
    <property type="project" value="InterPro"/>
</dbReference>
<comment type="similarity">
    <text evidence="2">Belongs to the class-I pyridoxal-phosphate-dependent aminotransferase family.</text>
</comment>
<dbReference type="GO" id="GO:0019878">
    <property type="term" value="P:lysine biosynthetic process via aminoadipic acid"/>
    <property type="evidence" value="ECO:0007669"/>
    <property type="project" value="TreeGrafter"/>
</dbReference>
<gene>
    <name evidence="7" type="ORF">HANVADRAFT_22519</name>
</gene>
<dbReference type="PANTHER" id="PTHR42790:SF21">
    <property type="entry name" value="AROMATIC_AMINOADIPATE AMINOTRANSFERASE 1"/>
    <property type="match status" value="1"/>
</dbReference>
<dbReference type="InterPro" id="IPR015424">
    <property type="entry name" value="PyrdxlP-dep_Trfase"/>
</dbReference>
<dbReference type="AlphaFoldDB" id="A0A1B7TGH0"/>
<keyword evidence="4 7" id="KW-0808">Transferase</keyword>
<evidence type="ECO:0000256" key="4">
    <source>
        <dbReference type="ARBA" id="ARBA00022679"/>
    </source>
</evidence>
<evidence type="ECO:0000256" key="5">
    <source>
        <dbReference type="ARBA" id="ARBA00022898"/>
    </source>
</evidence>
<keyword evidence="3" id="KW-0032">Aminotransferase</keyword>
<evidence type="ECO:0000256" key="1">
    <source>
        <dbReference type="ARBA" id="ARBA00001933"/>
    </source>
</evidence>
<dbReference type="GO" id="GO:0006571">
    <property type="term" value="P:tyrosine biosynthetic process"/>
    <property type="evidence" value="ECO:0007669"/>
    <property type="project" value="TreeGrafter"/>
</dbReference>
<evidence type="ECO:0000313" key="7">
    <source>
        <dbReference type="EMBL" id="OBA27843.1"/>
    </source>
</evidence>
<protein>
    <submittedName>
        <fullName evidence="7">PLP-dependent transferase</fullName>
    </submittedName>
</protein>
<name>A0A1B7TGH0_9ASCO</name>
<dbReference type="OrthoDB" id="691673at2759"/>
<keyword evidence="5" id="KW-0663">Pyridoxal phosphate</keyword>
<dbReference type="GO" id="GO:0008793">
    <property type="term" value="F:aromatic-amino-acid transaminase activity"/>
    <property type="evidence" value="ECO:0007669"/>
    <property type="project" value="TreeGrafter"/>
</dbReference>
<evidence type="ECO:0000256" key="3">
    <source>
        <dbReference type="ARBA" id="ARBA00022576"/>
    </source>
</evidence>
<dbReference type="Proteomes" id="UP000092321">
    <property type="component" value="Unassembled WGS sequence"/>
</dbReference>
<evidence type="ECO:0000259" key="6">
    <source>
        <dbReference type="Pfam" id="PF00155"/>
    </source>
</evidence>
<dbReference type="InterPro" id="IPR050859">
    <property type="entry name" value="Class-I_PLP-dep_aminotransf"/>
</dbReference>
<proteinExistence type="inferred from homology"/>
<organism evidence="7 8">
    <name type="scientific">Hanseniaspora valbyensis NRRL Y-1626</name>
    <dbReference type="NCBI Taxonomy" id="766949"/>
    <lineage>
        <taxon>Eukaryota</taxon>
        <taxon>Fungi</taxon>
        <taxon>Dikarya</taxon>
        <taxon>Ascomycota</taxon>
        <taxon>Saccharomycotina</taxon>
        <taxon>Saccharomycetes</taxon>
        <taxon>Saccharomycodales</taxon>
        <taxon>Saccharomycodaceae</taxon>
        <taxon>Hanseniaspora</taxon>
    </lineage>
</organism>
<dbReference type="InterPro" id="IPR015421">
    <property type="entry name" value="PyrdxlP-dep_Trfase_major"/>
</dbReference>
<dbReference type="PANTHER" id="PTHR42790">
    <property type="entry name" value="AMINOTRANSFERASE"/>
    <property type="match status" value="1"/>
</dbReference>
<evidence type="ECO:0000256" key="2">
    <source>
        <dbReference type="ARBA" id="ARBA00007441"/>
    </source>
</evidence>
<feature type="domain" description="Aminotransferase class I/classII large" evidence="6">
    <location>
        <begin position="102"/>
        <end position="489"/>
    </location>
</feature>